<dbReference type="InterPro" id="IPR023035">
    <property type="entry name" value="Ribosomal_uS9_bac/plastid"/>
</dbReference>
<accession>I6NDE9</accession>
<dbReference type="Pfam" id="PF00380">
    <property type="entry name" value="Ribosomal_S9"/>
    <property type="match status" value="1"/>
</dbReference>
<dbReference type="EMBL" id="CP002501">
    <property type="protein sequence ID" value="AET40091.1"/>
    <property type="molecule type" value="Genomic_DNA"/>
</dbReference>
<dbReference type="Proteomes" id="UP000006790">
    <property type="component" value="Chromosome 5"/>
</dbReference>
<name>I6NDE9_ERECY</name>
<organism evidence="8 9">
    <name type="scientific">Eremothecium cymbalariae (strain CBS 270.75 / DBVPG 7215 / KCTC 17166 / NRRL Y-17582)</name>
    <name type="common">Yeast</name>
    <dbReference type="NCBI Taxonomy" id="931890"/>
    <lineage>
        <taxon>Eukaryota</taxon>
        <taxon>Fungi</taxon>
        <taxon>Dikarya</taxon>
        <taxon>Ascomycota</taxon>
        <taxon>Saccharomycotina</taxon>
        <taxon>Saccharomycetes</taxon>
        <taxon>Saccharomycetales</taxon>
        <taxon>Saccharomycetaceae</taxon>
        <taxon>Eremothecium</taxon>
    </lineage>
</organism>
<reference evidence="8 9" key="1">
    <citation type="journal article" date="2011" name="G3 (Bethesda)">
        <title>Genome evolution in the Eremothecium clade of the Saccharomyces complex revealed by comparative genomics.</title>
        <authorList>
            <person name="Wendland J."/>
            <person name="Walther A."/>
        </authorList>
    </citation>
    <scope>NUCLEOTIDE SEQUENCE [LARGE SCALE GENOMIC DNA]</scope>
    <source>
        <strain evidence="9">CBS 270.75 / DBVPG 7215 / KCTC 17166 / NRRL Y-17582</strain>
    </source>
</reference>
<sequence length="313" mass="34461">MPLAQPTKNCRHAAAQPSDASIPNTQGHAHVAADQACGLVSRQRDAGDTQDGNRGLLPPHNKSRQDPLNRNKNSAQIADVLFGKPPPRGPHRSLGNSAQEIHKTPASGCCSPQGKPNWISFNEYALIGGGTRLKPSQYKHLISTLNRLSSIDPQLLNEDVLSTVSQYYKKTKLKPSIESVRQLDEHGRACAVGRRKTSTAKVWVVRGSGDVLVNSRPLNDYFVKIKDRRAIMYPLRVIDAVGKYNVFATAEGGGVTGQADAIMHALAKALVLFNPLLKTRLHRAGVLTRDYRHVERKKPGKKKARKMPTWVKR</sequence>
<proteinExistence type="inferred from homology"/>
<dbReference type="GO" id="GO:0005763">
    <property type="term" value="C:mitochondrial small ribosomal subunit"/>
    <property type="evidence" value="ECO:0007669"/>
    <property type="project" value="EnsemblFungi"/>
</dbReference>
<dbReference type="GO" id="GO:0006412">
    <property type="term" value="P:translation"/>
    <property type="evidence" value="ECO:0007669"/>
    <property type="project" value="InterPro"/>
</dbReference>
<evidence type="ECO:0000256" key="6">
    <source>
        <dbReference type="RuleBase" id="RU003815"/>
    </source>
</evidence>
<gene>
    <name evidence="8" type="ordered locus">Ecym_5332</name>
</gene>
<dbReference type="InParanoid" id="I6NDE9"/>
<evidence type="ECO:0000256" key="2">
    <source>
        <dbReference type="ARBA" id="ARBA00022980"/>
    </source>
</evidence>
<dbReference type="OrthoDB" id="10254627at2759"/>
<dbReference type="InterPro" id="IPR014721">
    <property type="entry name" value="Ribsml_uS5_D2-typ_fold_subgr"/>
</dbReference>
<dbReference type="Gene3D" id="3.30.230.10">
    <property type="match status" value="1"/>
</dbReference>
<dbReference type="InterPro" id="IPR000754">
    <property type="entry name" value="Ribosomal_uS9"/>
</dbReference>
<dbReference type="FunFam" id="3.30.230.10:FF:000001">
    <property type="entry name" value="30S ribosomal protein S9"/>
    <property type="match status" value="1"/>
</dbReference>
<evidence type="ECO:0000313" key="8">
    <source>
        <dbReference type="EMBL" id="AET40091.1"/>
    </source>
</evidence>
<dbReference type="PANTHER" id="PTHR21569">
    <property type="entry name" value="RIBOSOMAL PROTEIN S9"/>
    <property type="match status" value="1"/>
</dbReference>
<dbReference type="GeneID" id="11470760"/>
<keyword evidence="3 6" id="KW-0687">Ribonucleoprotein</keyword>
<dbReference type="NCBIfam" id="NF001099">
    <property type="entry name" value="PRK00132.1"/>
    <property type="match status" value="1"/>
</dbReference>
<dbReference type="AlphaFoldDB" id="I6NDE9"/>
<dbReference type="eggNOG" id="KOG1697">
    <property type="taxonomic scope" value="Eukaryota"/>
</dbReference>
<dbReference type="FunCoup" id="I6NDE9">
    <property type="interactions" value="216"/>
</dbReference>
<evidence type="ECO:0000256" key="1">
    <source>
        <dbReference type="ARBA" id="ARBA00005251"/>
    </source>
</evidence>
<keyword evidence="2 6" id="KW-0689">Ribosomal protein</keyword>
<evidence type="ECO:0000256" key="7">
    <source>
        <dbReference type="SAM" id="MobiDB-lite"/>
    </source>
</evidence>
<dbReference type="GO" id="GO:0003735">
    <property type="term" value="F:structural constituent of ribosome"/>
    <property type="evidence" value="ECO:0007669"/>
    <property type="project" value="EnsemblFungi"/>
</dbReference>
<dbReference type="KEGG" id="erc:Ecym_5332"/>
<feature type="region of interest" description="Disordered" evidence="7">
    <location>
        <begin position="1"/>
        <end position="70"/>
    </location>
</feature>
<keyword evidence="9" id="KW-1185">Reference proteome</keyword>
<dbReference type="OMA" id="WISFNEY"/>
<dbReference type="PANTHER" id="PTHR21569:SF1">
    <property type="entry name" value="SMALL RIBOSOMAL SUBUNIT PROTEIN US9M"/>
    <property type="match status" value="1"/>
</dbReference>
<dbReference type="HOGENOM" id="CLU_888603_0_0_1"/>
<dbReference type="InterPro" id="IPR020568">
    <property type="entry name" value="Ribosomal_Su5_D2-typ_SF"/>
</dbReference>
<evidence type="ECO:0000256" key="5">
    <source>
        <dbReference type="ARBA" id="ARBA00042623"/>
    </source>
</evidence>
<evidence type="ECO:0000256" key="4">
    <source>
        <dbReference type="ARBA" id="ARBA00039318"/>
    </source>
</evidence>
<protein>
    <recommendedName>
        <fullName evidence="4">Small ribosomal subunit protein uS9m</fullName>
    </recommendedName>
    <alternativeName>
        <fullName evidence="5">37S ribosomal protein S9, mitochondrial</fullName>
    </alternativeName>
</protein>
<dbReference type="InterPro" id="IPR020574">
    <property type="entry name" value="Ribosomal_uS9_CS"/>
</dbReference>
<dbReference type="PROSITE" id="PS00360">
    <property type="entry name" value="RIBOSOMAL_S9"/>
    <property type="match status" value="1"/>
</dbReference>
<evidence type="ECO:0000256" key="3">
    <source>
        <dbReference type="ARBA" id="ARBA00023274"/>
    </source>
</evidence>
<feature type="compositionally biased region" description="Polar residues" evidence="7">
    <location>
        <begin position="18"/>
        <end position="27"/>
    </location>
</feature>
<dbReference type="STRING" id="931890.I6NDE9"/>
<dbReference type="GO" id="GO:0003723">
    <property type="term" value="F:RNA binding"/>
    <property type="evidence" value="ECO:0007669"/>
    <property type="project" value="TreeGrafter"/>
</dbReference>
<evidence type="ECO:0000313" key="9">
    <source>
        <dbReference type="Proteomes" id="UP000006790"/>
    </source>
</evidence>
<dbReference type="SUPFAM" id="SSF54211">
    <property type="entry name" value="Ribosomal protein S5 domain 2-like"/>
    <property type="match status" value="1"/>
</dbReference>
<feature type="region of interest" description="Disordered" evidence="7">
    <location>
        <begin position="294"/>
        <end position="313"/>
    </location>
</feature>
<dbReference type="RefSeq" id="XP_003646908.1">
    <property type="nucleotide sequence ID" value="XM_003646860.1"/>
</dbReference>
<comment type="similarity">
    <text evidence="1 6">Belongs to the universal ribosomal protein uS9 family.</text>
</comment>